<gene>
    <name evidence="1" type="ORF">ACFFGV_00740</name>
</gene>
<dbReference type="EMBL" id="JBHLTP010000001">
    <property type="protein sequence ID" value="MFC0522116.1"/>
    <property type="molecule type" value="Genomic_DNA"/>
</dbReference>
<reference evidence="1 2" key="1">
    <citation type="submission" date="2024-09" db="EMBL/GenBank/DDBJ databases">
        <authorList>
            <person name="Sun Q."/>
            <person name="Mori K."/>
        </authorList>
    </citation>
    <scope>NUCLEOTIDE SEQUENCE [LARGE SCALE GENOMIC DNA]</scope>
    <source>
        <strain evidence="1 2">NCAIM B.02529</strain>
    </source>
</reference>
<organism evidence="1 2">
    <name type="scientific">Pontibacillus salicampi</name>
    <dbReference type="NCBI Taxonomy" id="1449801"/>
    <lineage>
        <taxon>Bacteria</taxon>
        <taxon>Bacillati</taxon>
        <taxon>Bacillota</taxon>
        <taxon>Bacilli</taxon>
        <taxon>Bacillales</taxon>
        <taxon>Bacillaceae</taxon>
        <taxon>Pontibacillus</taxon>
    </lineage>
</organism>
<protein>
    <submittedName>
        <fullName evidence="1">OsmC family protein</fullName>
        <ecNumber evidence="1">1.11.1.-</ecNumber>
    </submittedName>
</protein>
<keyword evidence="2" id="KW-1185">Reference proteome</keyword>
<dbReference type="EC" id="1.11.1.-" evidence="1"/>
<dbReference type="InterPro" id="IPR003718">
    <property type="entry name" value="OsmC/Ohr_fam"/>
</dbReference>
<dbReference type="GO" id="GO:0004601">
    <property type="term" value="F:peroxidase activity"/>
    <property type="evidence" value="ECO:0007669"/>
    <property type="project" value="UniProtKB-KW"/>
</dbReference>
<dbReference type="Proteomes" id="UP001589836">
    <property type="component" value="Unassembled WGS sequence"/>
</dbReference>
<accession>A0ABV6LI98</accession>
<dbReference type="Pfam" id="PF02566">
    <property type="entry name" value="OsmC"/>
    <property type="match status" value="1"/>
</dbReference>
<evidence type="ECO:0000313" key="1">
    <source>
        <dbReference type="EMBL" id="MFC0522116.1"/>
    </source>
</evidence>
<dbReference type="SUPFAM" id="SSF82784">
    <property type="entry name" value="OsmC-like"/>
    <property type="match status" value="1"/>
</dbReference>
<dbReference type="InterPro" id="IPR036102">
    <property type="entry name" value="OsmC/Ohrsf"/>
</dbReference>
<comment type="caution">
    <text evidence="1">The sequence shown here is derived from an EMBL/GenBank/DDBJ whole genome shotgun (WGS) entry which is preliminary data.</text>
</comment>
<dbReference type="InterPro" id="IPR015946">
    <property type="entry name" value="KH_dom-like_a/b"/>
</dbReference>
<keyword evidence="1" id="KW-0560">Oxidoreductase</keyword>
<keyword evidence="1" id="KW-0575">Peroxidase</keyword>
<sequence>MPELHFYLKNEGIRTSTDFGQLNISSDDALGFRPYQLMVSSIAGCSLSVFRKILDKQRTEYEDIKVTADVTRNEEEANRIEKIHLHYVVKGRHLNEDKLYKNLETSRNNCSMVQSVQDSIQIEETLECIEISL</sequence>
<dbReference type="RefSeq" id="WP_377344610.1">
    <property type="nucleotide sequence ID" value="NZ_JBHLTP010000001.1"/>
</dbReference>
<evidence type="ECO:0000313" key="2">
    <source>
        <dbReference type="Proteomes" id="UP001589836"/>
    </source>
</evidence>
<proteinExistence type="predicted"/>
<dbReference type="Gene3D" id="3.30.300.20">
    <property type="match status" value="1"/>
</dbReference>
<dbReference type="PANTHER" id="PTHR34352:SF1">
    <property type="entry name" value="PROTEIN YHFA"/>
    <property type="match status" value="1"/>
</dbReference>
<name>A0ABV6LI98_9BACI</name>
<dbReference type="PANTHER" id="PTHR34352">
    <property type="entry name" value="PROTEIN YHFA"/>
    <property type="match status" value="1"/>
</dbReference>